<evidence type="ECO:0000313" key="4">
    <source>
        <dbReference type="EMBL" id="RDX92969.1"/>
    </source>
</evidence>
<evidence type="ECO:0000256" key="2">
    <source>
        <dbReference type="ARBA" id="ARBA00022676"/>
    </source>
</evidence>
<dbReference type="SUPFAM" id="SSF53756">
    <property type="entry name" value="UDP-Glycosyltransferase/glycogen phosphorylase"/>
    <property type="match status" value="1"/>
</dbReference>
<dbReference type="InterPro" id="IPR002213">
    <property type="entry name" value="UDP_glucos_trans"/>
</dbReference>
<reference evidence="4" key="1">
    <citation type="submission" date="2018-05" db="EMBL/GenBank/DDBJ databases">
        <title>Draft genome of Mucuna pruriens seed.</title>
        <authorList>
            <person name="Nnadi N.E."/>
            <person name="Vos R."/>
            <person name="Hasami M.H."/>
            <person name="Devisetty U.K."/>
            <person name="Aguiy J.C."/>
        </authorList>
    </citation>
    <scope>NUCLEOTIDE SEQUENCE [LARGE SCALE GENOMIC DNA]</scope>
    <source>
        <strain evidence="4">JCA_2017</strain>
    </source>
</reference>
<comment type="caution">
    <text evidence="4">The sequence shown here is derived from an EMBL/GenBank/DDBJ whole genome shotgun (WGS) entry which is preliminary data.</text>
</comment>
<dbReference type="CDD" id="cd03784">
    <property type="entry name" value="GT1_Gtf-like"/>
    <property type="match status" value="1"/>
</dbReference>
<feature type="non-terminal residue" evidence="4">
    <location>
        <position position="1"/>
    </location>
</feature>
<keyword evidence="5" id="KW-1185">Reference proteome</keyword>
<dbReference type="Gene3D" id="3.40.50.2000">
    <property type="entry name" value="Glycogen Phosphorylase B"/>
    <property type="match status" value="2"/>
</dbReference>
<dbReference type="Pfam" id="PF00201">
    <property type="entry name" value="UDPGT"/>
    <property type="match status" value="1"/>
</dbReference>
<gene>
    <name evidence="4" type="primary">GmSGT3</name>
    <name evidence="4" type="ORF">CR513_24834</name>
</gene>
<sequence length="503" mass="56832">MLYLYDDLGTSDIGTQNPNPKQVMMDSVGKIDKPKPLHVAMVPWLAMGHIIPFYETAKILAERGHFVTFINTPKNIDHLPKLPKSLEPLLKLVRVPLPHIEQLPKGAESTMDIPDSKHCFLQKAYEGLKEPIAELLKTLKPDWILYDFIAAWLPPIAKSLNISCAHYNITTASSICFVNLNKDQTNSSLTNEPTWLPFRSTIRLRPYELTRAIAILRAQEMEMPLDSFSATTLFSNCDLLVVRSSRELEGEWLDYLAQGYNIPVVPVGLLPPSMQIRDAQQEDINPDWVQIKAWLDSQHPSSVVYIGFGSELKLTQQDLTELAHGIELSGLPFFWALKNLKEGILELPEGFEDRNKERGIVWKTWAPQLKILAHGAIGGCMTHCGIGSVIEKLHFGHVLVTLPYLLDQALYSRMLEEKNVAVEVPRSEQDGSFTRDSVAKTLRFAVVDEEGSTLRQNAKEMGKVFSSEQLHNHYIQDFIAALQKVPSTPCTRVQIHINPRFIR</sequence>
<keyword evidence="3" id="KW-0808">Transferase</keyword>
<evidence type="ECO:0000256" key="3">
    <source>
        <dbReference type="ARBA" id="ARBA00022679"/>
    </source>
</evidence>
<dbReference type="GO" id="GO:0035251">
    <property type="term" value="F:UDP-glucosyltransferase activity"/>
    <property type="evidence" value="ECO:0007669"/>
    <property type="project" value="InterPro"/>
</dbReference>
<dbReference type="OrthoDB" id="5835829at2759"/>
<organism evidence="4 5">
    <name type="scientific">Mucuna pruriens</name>
    <name type="common">Velvet bean</name>
    <name type="synonym">Dolichos pruriens</name>
    <dbReference type="NCBI Taxonomy" id="157652"/>
    <lineage>
        <taxon>Eukaryota</taxon>
        <taxon>Viridiplantae</taxon>
        <taxon>Streptophyta</taxon>
        <taxon>Embryophyta</taxon>
        <taxon>Tracheophyta</taxon>
        <taxon>Spermatophyta</taxon>
        <taxon>Magnoliopsida</taxon>
        <taxon>eudicotyledons</taxon>
        <taxon>Gunneridae</taxon>
        <taxon>Pentapetalae</taxon>
        <taxon>rosids</taxon>
        <taxon>fabids</taxon>
        <taxon>Fabales</taxon>
        <taxon>Fabaceae</taxon>
        <taxon>Papilionoideae</taxon>
        <taxon>50 kb inversion clade</taxon>
        <taxon>NPAAA clade</taxon>
        <taxon>indigoferoid/millettioid clade</taxon>
        <taxon>Phaseoleae</taxon>
        <taxon>Mucuna</taxon>
    </lineage>
</organism>
<keyword evidence="2" id="KW-0328">Glycosyltransferase</keyword>
<dbReference type="AlphaFoldDB" id="A0A371GQY5"/>
<proteinExistence type="inferred from homology"/>
<comment type="similarity">
    <text evidence="1">Belongs to the UDP-glycosyltransferase family.</text>
</comment>
<name>A0A371GQY5_MUCPR</name>
<protein>
    <submittedName>
        <fullName evidence="4">Soyasaponin III rhamnosyltransferase</fullName>
    </submittedName>
</protein>
<accession>A0A371GQY5</accession>
<dbReference type="PANTHER" id="PTHR48049:SF148">
    <property type="entry name" value="SOYASAPONIN III RHAMNOSYLTRANSFERASE"/>
    <property type="match status" value="1"/>
</dbReference>
<dbReference type="Proteomes" id="UP000257109">
    <property type="component" value="Unassembled WGS sequence"/>
</dbReference>
<dbReference type="InterPro" id="IPR050481">
    <property type="entry name" value="UDP-glycosyltransf_plant"/>
</dbReference>
<dbReference type="EMBL" id="QJKJ01004728">
    <property type="protein sequence ID" value="RDX92969.1"/>
    <property type="molecule type" value="Genomic_DNA"/>
</dbReference>
<dbReference type="FunFam" id="3.40.50.2000:FF:000037">
    <property type="entry name" value="Glycosyltransferase"/>
    <property type="match status" value="1"/>
</dbReference>
<evidence type="ECO:0000313" key="5">
    <source>
        <dbReference type="Proteomes" id="UP000257109"/>
    </source>
</evidence>
<dbReference type="PANTHER" id="PTHR48049">
    <property type="entry name" value="GLYCOSYLTRANSFERASE"/>
    <property type="match status" value="1"/>
</dbReference>
<evidence type="ECO:0000256" key="1">
    <source>
        <dbReference type="ARBA" id="ARBA00009995"/>
    </source>
</evidence>